<reference evidence="4 5" key="1">
    <citation type="submission" date="2015-08" db="EMBL/GenBank/DDBJ databases">
        <authorList>
            <person name="Babu N.S."/>
            <person name="Beckwith C.J."/>
            <person name="Beseler K.G."/>
            <person name="Brison A."/>
            <person name="Carone J.V."/>
            <person name="Caskin T.P."/>
            <person name="Diamond M."/>
            <person name="Durham M.E."/>
            <person name="Foxe J.M."/>
            <person name="Go M."/>
            <person name="Henderson B.A."/>
            <person name="Jones I.B."/>
            <person name="McGettigan J.A."/>
            <person name="Micheletti S.J."/>
            <person name="Nasrallah M.E."/>
            <person name="Ortiz D."/>
            <person name="Piller C.R."/>
            <person name="Privatt S.R."/>
            <person name="Schneider S.L."/>
            <person name="Sharp S."/>
            <person name="Smith T.C."/>
            <person name="Stanton J.D."/>
            <person name="Ullery H.E."/>
            <person name="Wilson R.J."/>
            <person name="Serrano M.G."/>
            <person name="Buck G."/>
            <person name="Lee V."/>
            <person name="Wang Y."/>
            <person name="Carvalho R."/>
            <person name="Voegtly L."/>
            <person name="Shi R."/>
            <person name="Duckworth R."/>
            <person name="Johnson A."/>
            <person name="Loviza R."/>
            <person name="Walstead R."/>
            <person name="Shah Z."/>
            <person name="Kiflezghi M."/>
            <person name="Wade K."/>
            <person name="Ball S.L."/>
            <person name="Bradley K.W."/>
            <person name="Asai D.J."/>
            <person name="Bowman C.A."/>
            <person name="Russell D.A."/>
            <person name="Pope W.H."/>
            <person name="Jacobs-Sera D."/>
            <person name="Hendrix R.W."/>
            <person name="Hatfull G.F."/>
        </authorList>
    </citation>
    <scope>NUCLEOTIDE SEQUENCE [LARGE SCALE GENOMIC DNA]</scope>
    <source>
        <strain evidence="4 5">DSM 27648</strain>
    </source>
</reference>
<dbReference type="Gene3D" id="3.40.1190.20">
    <property type="match status" value="1"/>
</dbReference>
<dbReference type="Proteomes" id="UP000064967">
    <property type="component" value="Chromosome"/>
</dbReference>
<accession>A0A0K1Q9I2</accession>
<evidence type="ECO:0000256" key="2">
    <source>
        <dbReference type="ARBA" id="ARBA00022777"/>
    </source>
</evidence>
<dbReference type="PATRIC" id="fig|1391654.3.peg.9180"/>
<dbReference type="RefSeq" id="WP_146653323.1">
    <property type="nucleotide sequence ID" value="NZ_CP012333.1"/>
</dbReference>
<evidence type="ECO:0000313" key="4">
    <source>
        <dbReference type="EMBL" id="AKV02394.1"/>
    </source>
</evidence>
<dbReference type="PROSITE" id="PS00584">
    <property type="entry name" value="PFKB_KINASES_2"/>
    <property type="match status" value="1"/>
</dbReference>
<keyword evidence="2 4" id="KW-0418">Kinase</keyword>
<dbReference type="STRING" id="1391654.AKJ09_09057"/>
<dbReference type="Pfam" id="PF00294">
    <property type="entry name" value="PfkB"/>
    <property type="match status" value="1"/>
</dbReference>
<feature type="domain" description="Carbohydrate kinase PfkB" evidence="3">
    <location>
        <begin position="15"/>
        <end position="279"/>
    </location>
</feature>
<keyword evidence="5" id="KW-1185">Reference proteome</keyword>
<keyword evidence="1" id="KW-0808">Transferase</keyword>
<dbReference type="InterPro" id="IPR029056">
    <property type="entry name" value="Ribokinase-like"/>
</dbReference>
<dbReference type="SUPFAM" id="SSF53613">
    <property type="entry name" value="Ribokinase-like"/>
    <property type="match status" value="1"/>
</dbReference>
<dbReference type="InterPro" id="IPR011611">
    <property type="entry name" value="PfkB_dom"/>
</dbReference>
<evidence type="ECO:0000313" key="5">
    <source>
        <dbReference type="Proteomes" id="UP000064967"/>
    </source>
</evidence>
<dbReference type="OrthoDB" id="9779730at2"/>
<dbReference type="InterPro" id="IPR002173">
    <property type="entry name" value="Carboh/pur_kinase_PfkB_CS"/>
</dbReference>
<gene>
    <name evidence="4" type="ORF">AKJ09_09057</name>
</gene>
<name>A0A0K1Q9I2_9BACT</name>
<evidence type="ECO:0000256" key="1">
    <source>
        <dbReference type="ARBA" id="ARBA00022679"/>
    </source>
</evidence>
<dbReference type="PANTHER" id="PTHR10584:SF166">
    <property type="entry name" value="RIBOKINASE"/>
    <property type="match status" value="1"/>
</dbReference>
<organism evidence="4 5">
    <name type="scientific">Labilithrix luteola</name>
    <dbReference type="NCBI Taxonomy" id="1391654"/>
    <lineage>
        <taxon>Bacteria</taxon>
        <taxon>Pseudomonadati</taxon>
        <taxon>Myxococcota</taxon>
        <taxon>Polyangia</taxon>
        <taxon>Polyangiales</taxon>
        <taxon>Labilitrichaceae</taxon>
        <taxon>Labilithrix</taxon>
    </lineage>
</organism>
<dbReference type="GO" id="GO:0005829">
    <property type="term" value="C:cytosol"/>
    <property type="evidence" value="ECO:0007669"/>
    <property type="project" value="TreeGrafter"/>
</dbReference>
<dbReference type="GO" id="GO:0016301">
    <property type="term" value="F:kinase activity"/>
    <property type="evidence" value="ECO:0007669"/>
    <property type="project" value="UniProtKB-KW"/>
</dbReference>
<dbReference type="KEGG" id="llu:AKJ09_09057"/>
<sequence>MNRSPVLIVGSLAYDDLEMPSGTFENVLGGAATYSSIAASLLTPVRVVGVVGNDFPESVLDDLRKRGVDTAGVERADGKTFRWRGRYSADLSSRTTLDTQLNVFADFRPKIPAEFKASPFVLLGNIHPALQLEVLAQVEKPQLVVADTMNFWINGEPKLLGEVLKKVDLLVINDEEARDLSGIHNLVKAAADIRKRGPKHLIIKRGEHGALFFDDAGMFFAPGYPLEEVVDPTGAGDSFAGGLVGYIARVGNLAHPTMRRAIYFGSALGSFCVEGIGPRRLLDVSPGDLRTRMDQFMALVETGGRVELPE</sequence>
<proteinExistence type="predicted"/>
<dbReference type="AlphaFoldDB" id="A0A0K1Q9I2"/>
<dbReference type="EMBL" id="CP012333">
    <property type="protein sequence ID" value="AKV02394.1"/>
    <property type="molecule type" value="Genomic_DNA"/>
</dbReference>
<dbReference type="PANTHER" id="PTHR10584">
    <property type="entry name" value="SUGAR KINASE"/>
    <property type="match status" value="1"/>
</dbReference>
<protein>
    <submittedName>
        <fullName evidence="4">Ribokinase</fullName>
    </submittedName>
</protein>
<evidence type="ECO:0000259" key="3">
    <source>
        <dbReference type="Pfam" id="PF00294"/>
    </source>
</evidence>